<accession>A0A1H1PED8</accession>
<dbReference type="RefSeq" id="WP_093392027.1">
    <property type="nucleotide sequence ID" value="NZ_LT629736.1"/>
</dbReference>
<evidence type="ECO:0008006" key="3">
    <source>
        <dbReference type="Google" id="ProtNLM"/>
    </source>
</evidence>
<evidence type="ECO:0000313" key="2">
    <source>
        <dbReference type="Proteomes" id="UP000243207"/>
    </source>
</evidence>
<dbReference type="Proteomes" id="UP000243207">
    <property type="component" value="Chromosome I"/>
</dbReference>
<dbReference type="Pfam" id="PF11017">
    <property type="entry name" value="DUF2855"/>
    <property type="match status" value="1"/>
</dbReference>
<organism evidence="1 2">
    <name type="scientific">Halopseudomonas xinjiangensis</name>
    <dbReference type="NCBI Taxonomy" id="487184"/>
    <lineage>
        <taxon>Bacteria</taxon>
        <taxon>Pseudomonadati</taxon>
        <taxon>Pseudomonadota</taxon>
        <taxon>Gammaproteobacteria</taxon>
        <taxon>Pseudomonadales</taxon>
        <taxon>Pseudomonadaceae</taxon>
        <taxon>Halopseudomonas</taxon>
    </lineage>
</organism>
<gene>
    <name evidence="1" type="ORF">SAMN05216421_0900</name>
</gene>
<evidence type="ECO:0000313" key="1">
    <source>
        <dbReference type="EMBL" id="SDS09678.1"/>
    </source>
</evidence>
<dbReference type="STRING" id="487184.SAMN05216421_0900"/>
<sequence length="372" mass="41912">MTTVTQLQTDKSALHHTRIVSAGLPELKAGEALLKITDLAVTTNNITYAAFGDTPHLRYWSFFPTHADGWGLMPAWGFAEVVESTVEGLAKGERFYGYWPIATHLVMQPVRVSERGFYDGTPHRLELTSAYNQYQRTTTDAAYRPEYEPYQALLRPLFITSFMLADFLEDNDFFGARQIIFSSASSKTAYGTAFCLENRDDVRLLGWTSTGNRQFVESLGCYAQTISYDELESLDPSIPTLYVDFAGNNDLRARVHRHFGDQLKHDCYAGSAQSQDHLDKAEKNLPGPQPQPYFAPYQIKKRNTDWGPGEVTRRFNEAQLAFINRVSDSSNPWMKINQHEGFEAAQTLVADLCEGRVDPRDGHIVSVKQGAN</sequence>
<reference evidence="2" key="1">
    <citation type="submission" date="2016-10" db="EMBL/GenBank/DDBJ databases">
        <authorList>
            <person name="Varghese N."/>
            <person name="Submissions S."/>
        </authorList>
    </citation>
    <scope>NUCLEOTIDE SEQUENCE [LARGE SCALE GENOMIC DNA]</scope>
    <source>
        <strain evidence="2">NRRL B-51270</strain>
    </source>
</reference>
<protein>
    <recommendedName>
        <fullName evidence="3">DUF2855 family protein</fullName>
    </recommendedName>
</protein>
<proteinExistence type="predicted"/>
<keyword evidence="2" id="KW-1185">Reference proteome</keyword>
<dbReference type="OrthoDB" id="8953110at2"/>
<dbReference type="AlphaFoldDB" id="A0A1H1PED8"/>
<dbReference type="InterPro" id="IPR011032">
    <property type="entry name" value="GroES-like_sf"/>
</dbReference>
<dbReference type="SUPFAM" id="SSF50129">
    <property type="entry name" value="GroES-like"/>
    <property type="match status" value="1"/>
</dbReference>
<name>A0A1H1PED8_9GAMM</name>
<dbReference type="EMBL" id="LT629736">
    <property type="protein sequence ID" value="SDS09678.1"/>
    <property type="molecule type" value="Genomic_DNA"/>
</dbReference>
<dbReference type="InterPro" id="IPR021276">
    <property type="entry name" value="DUF2855"/>
</dbReference>